<evidence type="ECO:0000259" key="2">
    <source>
        <dbReference type="Pfam" id="PF00386"/>
    </source>
</evidence>
<dbReference type="Pfam" id="PF00386">
    <property type="entry name" value="C1q"/>
    <property type="match status" value="1"/>
</dbReference>
<keyword evidence="4" id="KW-1185">Reference proteome</keyword>
<protein>
    <recommendedName>
        <fullName evidence="2">C1q domain-containing protein</fullName>
    </recommendedName>
</protein>
<dbReference type="InterPro" id="IPR001073">
    <property type="entry name" value="C1q_dom"/>
</dbReference>
<name>A0A6J8ALF2_MYTCO</name>
<sequence>MEKDSEHTQLKLNNIMSSQVKQEWKEEVTLLKNQTDAISETCGRLFIDYKNLKIDFNIIKQQTQKLQNEVVDLKYLKSVAQLQTVDTLNNVTKRLEKENQNTNDNVEQLVSDANTAHKKDFTALVNNAAQMRKETADIETRLCKRFSELQNSTISSLCIQNANVNLRMQNFSTMLKGLEDKIESRSDMNLESQNKTVSLTACGRGTYSRGDIAKFTSIKEYHGVHNLALFKQSGVFTCEVAGTYVFFASLMSNAGDSHFQWYKNSVSQSGVYISSATSSYDSGSGMLAVELIVGDTVSLKCERSNIFIHRYSCFTFFKIY</sequence>
<proteinExistence type="predicted"/>
<organism evidence="3 4">
    <name type="scientific">Mytilus coruscus</name>
    <name type="common">Sea mussel</name>
    <dbReference type="NCBI Taxonomy" id="42192"/>
    <lineage>
        <taxon>Eukaryota</taxon>
        <taxon>Metazoa</taxon>
        <taxon>Spiralia</taxon>
        <taxon>Lophotrochozoa</taxon>
        <taxon>Mollusca</taxon>
        <taxon>Bivalvia</taxon>
        <taxon>Autobranchia</taxon>
        <taxon>Pteriomorphia</taxon>
        <taxon>Mytilida</taxon>
        <taxon>Mytiloidea</taxon>
        <taxon>Mytilidae</taxon>
        <taxon>Mytilinae</taxon>
        <taxon>Mytilus</taxon>
    </lineage>
</organism>
<accession>A0A6J8ALF2</accession>
<gene>
    <name evidence="3" type="ORF">MCOR_9058</name>
</gene>
<feature type="coiled-coil region" evidence="1">
    <location>
        <begin position="49"/>
        <end position="112"/>
    </location>
</feature>
<dbReference type="EMBL" id="CACVKT020001654">
    <property type="protein sequence ID" value="CAC5370098.1"/>
    <property type="molecule type" value="Genomic_DNA"/>
</dbReference>
<feature type="domain" description="C1q" evidence="2">
    <location>
        <begin position="230"/>
        <end position="308"/>
    </location>
</feature>
<keyword evidence="1" id="KW-0175">Coiled coil</keyword>
<evidence type="ECO:0000313" key="4">
    <source>
        <dbReference type="Proteomes" id="UP000507470"/>
    </source>
</evidence>
<evidence type="ECO:0000256" key="1">
    <source>
        <dbReference type="SAM" id="Coils"/>
    </source>
</evidence>
<dbReference type="OrthoDB" id="6124429at2759"/>
<dbReference type="AlphaFoldDB" id="A0A6J8ALF2"/>
<evidence type="ECO:0000313" key="3">
    <source>
        <dbReference type="EMBL" id="CAC5370098.1"/>
    </source>
</evidence>
<reference evidence="3 4" key="1">
    <citation type="submission" date="2020-06" db="EMBL/GenBank/DDBJ databases">
        <authorList>
            <person name="Li R."/>
            <person name="Bekaert M."/>
        </authorList>
    </citation>
    <scope>NUCLEOTIDE SEQUENCE [LARGE SCALE GENOMIC DNA]</scope>
    <source>
        <strain evidence="4">wild</strain>
    </source>
</reference>
<dbReference type="InterPro" id="IPR008983">
    <property type="entry name" value="Tumour_necrosis_fac-like_dom"/>
</dbReference>
<dbReference type="Gene3D" id="2.60.120.40">
    <property type="match status" value="1"/>
</dbReference>
<dbReference type="Proteomes" id="UP000507470">
    <property type="component" value="Unassembled WGS sequence"/>
</dbReference>
<dbReference type="SUPFAM" id="SSF49842">
    <property type="entry name" value="TNF-like"/>
    <property type="match status" value="1"/>
</dbReference>